<feature type="compositionally biased region" description="Low complexity" evidence="1">
    <location>
        <begin position="27"/>
        <end position="36"/>
    </location>
</feature>
<feature type="region of interest" description="Disordered" evidence="1">
    <location>
        <begin position="451"/>
        <end position="500"/>
    </location>
</feature>
<accession>A0ABQ7R805</accession>
<feature type="compositionally biased region" description="Basic and acidic residues" evidence="1">
    <location>
        <begin position="574"/>
        <end position="583"/>
    </location>
</feature>
<dbReference type="EMBL" id="JAHIBW010000001">
    <property type="protein sequence ID" value="KAG7313442.1"/>
    <property type="molecule type" value="Genomic_DNA"/>
</dbReference>
<feature type="compositionally biased region" description="Basic and acidic residues" evidence="1">
    <location>
        <begin position="249"/>
        <end position="262"/>
    </location>
</feature>
<dbReference type="PROSITE" id="PS50097">
    <property type="entry name" value="BTB"/>
    <property type="match status" value="1"/>
</dbReference>
<evidence type="ECO:0000259" key="2">
    <source>
        <dbReference type="PROSITE" id="PS50097"/>
    </source>
</evidence>
<dbReference type="Gene3D" id="3.30.710.10">
    <property type="entry name" value="Potassium Channel Kv1.1, Chain A"/>
    <property type="match status" value="1"/>
</dbReference>
<evidence type="ECO:0000313" key="3">
    <source>
        <dbReference type="EMBL" id="KAG7313442.1"/>
    </source>
</evidence>
<protein>
    <recommendedName>
        <fullName evidence="2">BTB domain-containing protein</fullName>
    </recommendedName>
</protein>
<name>A0ABQ7R805_PLUXY</name>
<sequence length="1482" mass="163781">MENVLKPPESEIENTEVSESHNNGQRDLSLTDSSLTESAYSPSSALENQVLQRLTSSANQEASISGILPHTNRENEQAGEQSKQLFKHPADLQNRSSKEEKQRQNEEIVTLESSSLSSETGSWESVFPVRLAEKQKDACTAFINNERSSGSGESSAPVLNRKPAVVNLSNDPDAVLVQRSPFKSTSCFIDAASLVDDDDVIQVQSDDVTLVGADVLPAPSQPLACTTAKNDLSPLDWSESYDNDDSLEQLDKKDPDSLKKDMSPTIFDMTPVTEDSLGGTFEEAAQKEDAKQNEERDKEKEESFPVTYEYKHIAPGYTRIMTSTPHNSLGAPKIKTLDVEDCDSDSTVVSGEGSSSHYFDYSSGGTTKDDHVSQPSSQPGSLLSRKKMQNIPIVSAAYNPTTNVFKTSPPKPKVSNASAWVVDMSSIEDDSKPAVPENRRPGDRMCETLKSEEKQRNHDSGCSRSSVDSDSSERSSHKFYIDLSSLPDHSPPKIDNSKSLNEKKNIFSMYIDLGEQPPVKEMPARLSSSLNAKRNAQSAKTSPRPKAKTNSSLKTNKNDIGVSSSSTPSRSVKKTADTRLATAEHESPKGFSLFEEYENLCANTEISISEIIGLPEKVTKLAPKKSPKSDVGIEKEEKILQSKTLSAVTKQVQAKESSKEVFVRLSDLDKKRLYVESSDTIYEHCVSDIRMTRSIPDTNWADPSHHAVNSRSIEVISSFHSENTLSLNRLFPHLKNEFSRSMPSSLASRTRSPMRLSSSNGEVEEVISDLSELSSVQSSYHRSVVEKSTTDDSQTSSLIGNCQSRLGEDLLRMFLEEIAPDVIVEVSGKRFKAHKCILSSRCQYFAGILSGGWVESAGNVIVLPPFSYNVVHFALCHIYSGASRIPDSVSMVELATLADMLGLEGLKEAIMFTLKVKYCHNFHKPCQVCTAGVLECFPLSSVYGLDELYLKCLRWITKHFHKVWPTKAFATLPKELLDKCYQQHIVNMSTDTLVDTVCGCGLTEAALPSTRWAETVGRLCRRLLNAAAHYTAARLSSVVRLALQRAPPPAAAQTVDDCVAAAIEWAPPNEACRAYAFLSQMTKDLKNQQNPKPDLVTNGDFSAKGSLLWSLANHWRIRCEESIVRSAPRAIDTQAFKELPADLRKRLRDLGCIIYGSGLTASISPVPDKKRTKAQIRASSRSQDMEQVRANFVPYSPAPPVQGLNRPSQSRLRVSAVNAPKIRTTKAQEERARFNMAQTTHSQERRSKTNRYENTKPRYLEPLNKDKESDAKKLSANRLNVKMISSTESSRNSSPVLSRNVRASRIKGRPSQDSLASRPKTSEPSTEELSESQNSNKYATYTKTKHSTGSAESVKSYNHPRPPPLSLTQRGNGVRTKIPIYQNHFRNPDKTQPVPDKPTNKTQDRKVSASLMMATKSSSAKVVPKMDKKTTKQSNKHKGKTKNNVKLDEPNPAAIPVMDRSGTFLKDEPTFGDKTTNIDVAQ</sequence>
<feature type="compositionally biased region" description="Basic and acidic residues" evidence="1">
    <location>
        <begin position="1398"/>
        <end position="1407"/>
    </location>
</feature>
<dbReference type="PANTHER" id="PTHR22427">
    <property type="entry name" value="GH15728P"/>
    <property type="match status" value="1"/>
</dbReference>
<feature type="region of interest" description="Disordered" evidence="1">
    <location>
        <begin position="1"/>
        <end position="44"/>
    </location>
</feature>
<dbReference type="Proteomes" id="UP000823941">
    <property type="component" value="Chromosome 1"/>
</dbReference>
<feature type="region of interest" description="Disordered" evidence="1">
    <location>
        <begin position="1234"/>
        <end position="1482"/>
    </location>
</feature>
<evidence type="ECO:0000313" key="4">
    <source>
        <dbReference type="Proteomes" id="UP000823941"/>
    </source>
</evidence>
<dbReference type="CDD" id="cd18286">
    <property type="entry name" value="BTB2_POZ_BTBD8"/>
    <property type="match status" value="1"/>
</dbReference>
<feature type="compositionally biased region" description="Basic and acidic residues" evidence="1">
    <location>
        <begin position="1242"/>
        <end position="1273"/>
    </location>
</feature>
<keyword evidence="4" id="KW-1185">Reference proteome</keyword>
<feature type="compositionally biased region" description="Basic and acidic residues" evidence="1">
    <location>
        <begin position="451"/>
        <end position="461"/>
    </location>
</feature>
<comment type="caution">
    <text evidence="3">The sequence shown here is derived from an EMBL/GenBank/DDBJ whole genome shotgun (WGS) entry which is preliminary data.</text>
</comment>
<feature type="compositionally biased region" description="Polar residues" evidence="1">
    <location>
        <begin position="526"/>
        <end position="541"/>
    </location>
</feature>
<evidence type="ECO:0000256" key="1">
    <source>
        <dbReference type="SAM" id="MobiDB-lite"/>
    </source>
</evidence>
<feature type="region of interest" description="Disordered" evidence="1">
    <location>
        <begin position="343"/>
        <end position="387"/>
    </location>
</feature>
<feature type="region of interest" description="Disordered" evidence="1">
    <location>
        <begin position="223"/>
        <end position="276"/>
    </location>
</feature>
<feature type="compositionally biased region" description="Basic and acidic residues" evidence="1">
    <location>
        <begin position="471"/>
        <end position="480"/>
    </location>
</feature>
<feature type="compositionally biased region" description="Polar residues" evidence="1">
    <location>
        <begin position="1473"/>
        <end position="1482"/>
    </location>
</feature>
<reference evidence="3 4" key="1">
    <citation type="submission" date="2021-06" db="EMBL/GenBank/DDBJ databases">
        <title>A haploid diamondback moth (Plutella xylostella L.) genome assembly resolves 31 chromosomes and identifies a diamide resistance mutation.</title>
        <authorList>
            <person name="Ward C.M."/>
            <person name="Perry K.D."/>
            <person name="Baker G."/>
            <person name="Powis K."/>
            <person name="Heckel D.G."/>
            <person name="Baxter S.W."/>
        </authorList>
    </citation>
    <scope>NUCLEOTIDE SEQUENCE [LARGE SCALE GENOMIC DNA]</scope>
    <source>
        <strain evidence="3 4">LV</strain>
        <tissue evidence="3">Single pupa</tissue>
    </source>
</reference>
<dbReference type="Pfam" id="PF00651">
    <property type="entry name" value="BTB"/>
    <property type="match status" value="1"/>
</dbReference>
<dbReference type="CDD" id="cd18490">
    <property type="entry name" value="BACK_BTBD8"/>
    <property type="match status" value="1"/>
</dbReference>
<feature type="compositionally biased region" description="Polar residues" evidence="1">
    <location>
        <begin position="17"/>
        <end position="26"/>
    </location>
</feature>
<feature type="compositionally biased region" description="Polar residues" evidence="1">
    <location>
        <begin position="345"/>
        <end position="357"/>
    </location>
</feature>
<feature type="compositionally biased region" description="Polar residues" evidence="1">
    <location>
        <begin position="1283"/>
        <end position="1297"/>
    </location>
</feature>
<dbReference type="InterPro" id="IPR043225">
    <property type="entry name" value="BACK_BTBD8"/>
</dbReference>
<dbReference type="InterPro" id="IPR000210">
    <property type="entry name" value="BTB/POZ_dom"/>
</dbReference>
<dbReference type="Pfam" id="PF26017">
    <property type="entry name" value="BACK_BTBD8"/>
    <property type="match status" value="1"/>
</dbReference>
<feature type="region of interest" description="Disordered" evidence="1">
    <location>
        <begin position="284"/>
        <end position="303"/>
    </location>
</feature>
<dbReference type="InterPro" id="IPR011333">
    <property type="entry name" value="SKP1/BTB/POZ_sf"/>
</dbReference>
<dbReference type="SMART" id="SM00225">
    <property type="entry name" value="BTB"/>
    <property type="match status" value="1"/>
</dbReference>
<dbReference type="SUPFAM" id="SSF54695">
    <property type="entry name" value="POZ domain"/>
    <property type="match status" value="1"/>
</dbReference>
<feature type="compositionally biased region" description="Basic and acidic residues" evidence="1">
    <location>
        <begin position="96"/>
        <end position="106"/>
    </location>
</feature>
<feature type="compositionally biased region" description="Basic residues" evidence="1">
    <location>
        <begin position="1434"/>
        <end position="1443"/>
    </location>
</feature>
<feature type="region of interest" description="Disordered" evidence="1">
    <location>
        <begin position="67"/>
        <end position="115"/>
    </location>
</feature>
<feature type="compositionally biased region" description="Acidic residues" evidence="1">
    <location>
        <begin position="239"/>
        <end position="248"/>
    </location>
</feature>
<feature type="compositionally biased region" description="Low complexity" evidence="1">
    <location>
        <begin position="373"/>
        <end position="383"/>
    </location>
</feature>
<proteinExistence type="predicted"/>
<feature type="domain" description="BTB" evidence="2">
    <location>
        <begin position="820"/>
        <end position="887"/>
    </location>
</feature>
<gene>
    <name evidence="3" type="ORF">JYU34_000566</name>
</gene>
<feature type="region of interest" description="Disordered" evidence="1">
    <location>
        <begin position="518"/>
        <end position="583"/>
    </location>
</feature>
<organism evidence="3 4">
    <name type="scientific">Plutella xylostella</name>
    <name type="common">Diamondback moth</name>
    <name type="synonym">Plutella maculipennis</name>
    <dbReference type="NCBI Taxonomy" id="51655"/>
    <lineage>
        <taxon>Eukaryota</taxon>
        <taxon>Metazoa</taxon>
        <taxon>Ecdysozoa</taxon>
        <taxon>Arthropoda</taxon>
        <taxon>Hexapoda</taxon>
        <taxon>Insecta</taxon>
        <taxon>Pterygota</taxon>
        <taxon>Neoptera</taxon>
        <taxon>Endopterygota</taxon>
        <taxon>Lepidoptera</taxon>
        <taxon>Glossata</taxon>
        <taxon>Ditrysia</taxon>
        <taxon>Yponomeutoidea</taxon>
        <taxon>Plutellidae</taxon>
        <taxon>Plutella</taxon>
    </lineage>
</organism>
<dbReference type="PANTHER" id="PTHR22427:SF7">
    <property type="entry name" value="GH15728P"/>
    <property type="match status" value="1"/>
</dbReference>
<feature type="compositionally biased region" description="Basic and acidic residues" evidence="1">
    <location>
        <begin position="490"/>
        <end position="500"/>
    </location>
</feature>
<feature type="compositionally biased region" description="Polar residues" evidence="1">
    <location>
        <begin position="1333"/>
        <end position="1356"/>
    </location>
</feature>